<sequence length="79" mass="9145">MRHDRAPITWAKLPEIVISTAQRKLTQDHGRPRPQAAQARKPEGSMQIYQHGSPSLVTARIMVDRNTWWSYALTIDFLF</sequence>
<dbReference type="AlphaFoldDB" id="Q1QZL3"/>
<organism evidence="2 3">
    <name type="scientific">Chromohalobacter israelensis (strain ATCC BAA-138 / DSM 3043 / CIP 106854 / NCIMB 13768 / 1H11)</name>
    <name type="common">Chromohalobacter salexigens</name>
    <dbReference type="NCBI Taxonomy" id="290398"/>
    <lineage>
        <taxon>Bacteria</taxon>
        <taxon>Pseudomonadati</taxon>
        <taxon>Pseudomonadota</taxon>
        <taxon>Gammaproteobacteria</taxon>
        <taxon>Oceanospirillales</taxon>
        <taxon>Halomonadaceae</taxon>
        <taxon>Chromohalobacter</taxon>
    </lineage>
</organism>
<evidence type="ECO:0000313" key="3">
    <source>
        <dbReference type="Proteomes" id="UP000000239"/>
    </source>
</evidence>
<proteinExistence type="predicted"/>
<dbReference type="EMBL" id="CP000285">
    <property type="protein sequence ID" value="ABE58095.1"/>
    <property type="molecule type" value="Genomic_DNA"/>
</dbReference>
<dbReference type="HOGENOM" id="CLU_2599689_0_0_6"/>
<dbReference type="KEGG" id="csa:Csal_0734"/>
<feature type="region of interest" description="Disordered" evidence="1">
    <location>
        <begin position="23"/>
        <end position="45"/>
    </location>
</feature>
<name>Q1QZL3_CHRI1</name>
<reference evidence="2 3" key="1">
    <citation type="journal article" date="2011" name="Stand. Genomic Sci.">
        <title>Complete genome sequence of the halophilic and highly halotolerant Chromohalobacter salexigens type strain (1H11(T)).</title>
        <authorList>
            <person name="Copeland A."/>
            <person name="O'Connor K."/>
            <person name="Lucas S."/>
            <person name="Lapidus A."/>
            <person name="Berry K.W."/>
            <person name="Detter J.C."/>
            <person name="Del Rio T.G."/>
            <person name="Hammon N."/>
            <person name="Dalin E."/>
            <person name="Tice H."/>
            <person name="Pitluck S."/>
            <person name="Bruce D."/>
            <person name="Goodwin L."/>
            <person name="Han C."/>
            <person name="Tapia R."/>
            <person name="Saunders E."/>
            <person name="Schmutz J."/>
            <person name="Brettin T."/>
            <person name="Larimer F."/>
            <person name="Land M."/>
            <person name="Hauser L."/>
            <person name="Vargas C."/>
            <person name="Nieto J.J."/>
            <person name="Kyrpides N.C."/>
            <person name="Ivanova N."/>
            <person name="Goker M."/>
            <person name="Klenk H.P."/>
            <person name="Csonka L.N."/>
            <person name="Woyke T."/>
        </authorList>
    </citation>
    <scope>NUCLEOTIDE SEQUENCE [LARGE SCALE GENOMIC DNA]</scope>
    <source>
        <strain evidence="3">ATCC BAA-138 / DSM 3043 / CIP 106854 / NCIMB 13768 / 1H11</strain>
    </source>
</reference>
<evidence type="ECO:0000313" key="2">
    <source>
        <dbReference type="EMBL" id="ABE58095.1"/>
    </source>
</evidence>
<protein>
    <submittedName>
        <fullName evidence="2">Uncharacterized protein</fullName>
    </submittedName>
</protein>
<gene>
    <name evidence="2" type="ordered locus">Csal_0734</name>
</gene>
<keyword evidence="3" id="KW-1185">Reference proteome</keyword>
<evidence type="ECO:0000256" key="1">
    <source>
        <dbReference type="SAM" id="MobiDB-lite"/>
    </source>
</evidence>
<dbReference type="Proteomes" id="UP000000239">
    <property type="component" value="Chromosome"/>
</dbReference>
<accession>Q1QZL3</accession>